<evidence type="ECO:0000256" key="4">
    <source>
        <dbReference type="ARBA" id="ARBA00022679"/>
    </source>
</evidence>
<dbReference type="FunFam" id="1.10.510.10:FF:000306">
    <property type="entry name" value="Serine/threonine protein kinase"/>
    <property type="match status" value="1"/>
</dbReference>
<keyword evidence="13" id="KW-1185">Reference proteome</keyword>
<dbReference type="SUPFAM" id="SSF48452">
    <property type="entry name" value="TPR-like"/>
    <property type="match status" value="1"/>
</dbReference>
<dbReference type="Proteomes" id="UP000629098">
    <property type="component" value="Unassembled WGS sequence"/>
</dbReference>
<dbReference type="Gene3D" id="3.30.200.20">
    <property type="entry name" value="Phosphorylase Kinase, domain 1"/>
    <property type="match status" value="1"/>
</dbReference>
<evidence type="ECO:0000313" key="12">
    <source>
        <dbReference type="EMBL" id="MBD2777406.1"/>
    </source>
</evidence>
<dbReference type="InterPro" id="IPR011990">
    <property type="entry name" value="TPR-like_helical_dom_sf"/>
</dbReference>
<keyword evidence="7" id="KW-0067">ATP-binding</keyword>
<evidence type="ECO:0000256" key="3">
    <source>
        <dbReference type="ARBA" id="ARBA00022527"/>
    </source>
</evidence>
<comment type="catalytic activity">
    <reaction evidence="9">
        <text>L-seryl-[protein] + ATP = O-phospho-L-seryl-[protein] + ADP + H(+)</text>
        <dbReference type="Rhea" id="RHEA:17989"/>
        <dbReference type="Rhea" id="RHEA-COMP:9863"/>
        <dbReference type="Rhea" id="RHEA-COMP:11604"/>
        <dbReference type="ChEBI" id="CHEBI:15378"/>
        <dbReference type="ChEBI" id="CHEBI:29999"/>
        <dbReference type="ChEBI" id="CHEBI:30616"/>
        <dbReference type="ChEBI" id="CHEBI:83421"/>
        <dbReference type="ChEBI" id="CHEBI:456216"/>
        <dbReference type="EC" id="2.7.11.1"/>
    </reaction>
</comment>
<keyword evidence="3" id="KW-0723">Serine/threonine-protein kinase</keyword>
<reference evidence="12" key="1">
    <citation type="submission" date="2020-09" db="EMBL/GenBank/DDBJ databases">
        <title>Iningainema tapete sp. nov. (Scytonemataceae, Cyanobacteria) from greenhouses in central Florida (USA) produces two types of nodularin with biosynthetic potential for microcystin-LR and anabaenopeptins.</title>
        <authorList>
            <person name="Berthold D.E."/>
            <person name="Lefler F.W."/>
            <person name="Huang I.-S."/>
            <person name="Abdulla H."/>
            <person name="Zimba P.V."/>
            <person name="Laughinghouse H.D. IV."/>
        </authorList>
    </citation>
    <scope>NUCLEOTIDE SEQUENCE</scope>
    <source>
        <strain evidence="12">BLCCT55</strain>
    </source>
</reference>
<dbReference type="EC" id="2.7.11.1" evidence="1"/>
<dbReference type="Pfam" id="PF16919">
    <property type="entry name" value="PknG_rubred"/>
    <property type="match status" value="1"/>
</dbReference>
<dbReference type="PANTHER" id="PTHR24363">
    <property type="entry name" value="SERINE/THREONINE PROTEIN KINASE"/>
    <property type="match status" value="1"/>
</dbReference>
<keyword evidence="5" id="KW-0547">Nucleotide-binding</keyword>
<keyword evidence="6 12" id="KW-0418">Kinase</keyword>
<dbReference type="GO" id="GO:0004674">
    <property type="term" value="F:protein serine/threonine kinase activity"/>
    <property type="evidence" value="ECO:0007669"/>
    <property type="project" value="UniProtKB-KW"/>
</dbReference>
<dbReference type="EMBL" id="JACXAE010000110">
    <property type="protein sequence ID" value="MBD2777406.1"/>
    <property type="molecule type" value="Genomic_DNA"/>
</dbReference>
<name>A0A8J7CAQ4_9CYAN</name>
<feature type="domain" description="Protein kinase" evidence="11">
    <location>
        <begin position="153"/>
        <end position="393"/>
    </location>
</feature>
<evidence type="ECO:0000256" key="10">
    <source>
        <dbReference type="SAM" id="MobiDB-lite"/>
    </source>
</evidence>
<proteinExistence type="predicted"/>
<comment type="catalytic activity">
    <reaction evidence="8">
        <text>L-threonyl-[protein] + ATP = O-phospho-L-threonyl-[protein] + ADP + H(+)</text>
        <dbReference type="Rhea" id="RHEA:46608"/>
        <dbReference type="Rhea" id="RHEA-COMP:11060"/>
        <dbReference type="Rhea" id="RHEA-COMP:11605"/>
        <dbReference type="ChEBI" id="CHEBI:15378"/>
        <dbReference type="ChEBI" id="CHEBI:30013"/>
        <dbReference type="ChEBI" id="CHEBI:30616"/>
        <dbReference type="ChEBI" id="CHEBI:61977"/>
        <dbReference type="ChEBI" id="CHEBI:456216"/>
        <dbReference type="EC" id="2.7.11.1"/>
    </reaction>
</comment>
<accession>A0A8J7CAQ4</accession>
<dbReference type="GO" id="GO:0005524">
    <property type="term" value="F:ATP binding"/>
    <property type="evidence" value="ECO:0007669"/>
    <property type="project" value="UniProtKB-KW"/>
</dbReference>
<dbReference type="InterPro" id="IPR000719">
    <property type="entry name" value="Prot_kinase_dom"/>
</dbReference>
<dbReference type="CDD" id="cd14014">
    <property type="entry name" value="STKc_PknB_like"/>
    <property type="match status" value="1"/>
</dbReference>
<sequence length="730" mass="79739">MEGASCQRKGCNGIIEDSYCNVCGHAETKNVETRHGTSLRASIPTKTVTSPSASTTTGSSPLTNRSKGSRRTSHTSKGSSRKQLGAGLVSVPELPSTEPEKAIMAEAKVPQNKRFCSNCNNSLNREKGFCPKCGQKYSFIPSLQRGDLVVGQYEVKGAIAYGGLGWIYLGFDKTLSRYVVLKGLLNSEDAASAAVAVAERQFLAAVKHANIVGIYNFVNHGSEGFIVMEYVGGKTLKEIRKERGPLPVGEAIAYIHRILSAFAYLHSLGLVYCDFKPDNVMLEDNDVKLIDLGGVRRIDDPDGDIYGTVGYSAPEAGEGPTVVSDLFTIGRTLAVLLTNIKGFSKEHLHTLPSPQEEPLFAQQESLYRFLLKATAANPDERFQSADEMAEQLLGVLREIVATETNTPRPASSKLFGGDMLALTNSSHLDLIKADYHQLPMPMLDTTEPGFNAVLNASAIADPYQRVTSLRHVIQQFPDSSEALLRLANSLIDTGSDAEVEEILQQVEQKDPWDWRVLWYRGRSLMAQSKAKEAQATFDQVYFDLPGELVPKLALGLAAESAGNFPLAIHMYDIVSSTDPNYISAAFGLARCRCATGDRKGAVAALERVPPTANLYTRSRVEIARSLIDTSHSPPGAKELQEASTAIEALTIKGMERYQLTKQVLETALYLLTSQVLSPTNDVSIMGQSLQEVYLRKGLEKALRDMAHLSTADEKIRLVDEANRVRPKTLF</sequence>
<dbReference type="InterPro" id="IPR011009">
    <property type="entry name" value="Kinase-like_dom_sf"/>
</dbReference>
<dbReference type="PROSITE" id="PS00108">
    <property type="entry name" value="PROTEIN_KINASE_ST"/>
    <property type="match status" value="1"/>
</dbReference>
<comment type="caution">
    <text evidence="12">The sequence shown here is derived from an EMBL/GenBank/DDBJ whole genome shotgun (WGS) entry which is preliminary data.</text>
</comment>
<evidence type="ECO:0000256" key="2">
    <source>
        <dbReference type="ARBA" id="ARBA00014676"/>
    </source>
</evidence>
<feature type="region of interest" description="Disordered" evidence="10">
    <location>
        <begin position="31"/>
        <end position="97"/>
    </location>
</feature>
<evidence type="ECO:0000313" key="13">
    <source>
        <dbReference type="Proteomes" id="UP000629098"/>
    </source>
</evidence>
<dbReference type="PROSITE" id="PS50011">
    <property type="entry name" value="PROTEIN_KINASE_DOM"/>
    <property type="match status" value="1"/>
</dbReference>
<dbReference type="Pfam" id="PF16918">
    <property type="entry name" value="PknG_TPR"/>
    <property type="match status" value="1"/>
</dbReference>
<evidence type="ECO:0000256" key="7">
    <source>
        <dbReference type="ARBA" id="ARBA00022840"/>
    </source>
</evidence>
<dbReference type="Pfam" id="PF00069">
    <property type="entry name" value="Pkinase"/>
    <property type="match status" value="1"/>
</dbReference>
<evidence type="ECO:0000256" key="6">
    <source>
        <dbReference type="ARBA" id="ARBA00022777"/>
    </source>
</evidence>
<dbReference type="InterPro" id="IPR008271">
    <property type="entry name" value="Ser/Thr_kinase_AS"/>
</dbReference>
<dbReference type="PANTHER" id="PTHR24363:SF0">
    <property type="entry name" value="SERINE_THREONINE KINASE LIKE DOMAIN CONTAINING 1"/>
    <property type="match status" value="1"/>
</dbReference>
<feature type="compositionally biased region" description="Low complexity" evidence="10">
    <location>
        <begin position="44"/>
        <end position="63"/>
    </location>
</feature>
<evidence type="ECO:0000256" key="9">
    <source>
        <dbReference type="ARBA" id="ARBA00048679"/>
    </source>
</evidence>
<evidence type="ECO:0000256" key="8">
    <source>
        <dbReference type="ARBA" id="ARBA00047899"/>
    </source>
</evidence>
<evidence type="ECO:0000256" key="1">
    <source>
        <dbReference type="ARBA" id="ARBA00012513"/>
    </source>
</evidence>
<dbReference type="InterPro" id="IPR031636">
    <property type="entry name" value="PknG_TPR"/>
</dbReference>
<dbReference type="InterPro" id="IPR031634">
    <property type="entry name" value="PknG_rubred"/>
</dbReference>
<evidence type="ECO:0000259" key="11">
    <source>
        <dbReference type="PROSITE" id="PS50011"/>
    </source>
</evidence>
<dbReference type="AlphaFoldDB" id="A0A8J7CAQ4"/>
<dbReference type="Gene3D" id="1.25.40.10">
    <property type="entry name" value="Tetratricopeptide repeat domain"/>
    <property type="match status" value="2"/>
</dbReference>
<gene>
    <name evidence="12" type="ORF">ICL16_36505</name>
</gene>
<evidence type="ECO:0000256" key="5">
    <source>
        <dbReference type="ARBA" id="ARBA00022741"/>
    </source>
</evidence>
<dbReference type="RefSeq" id="WP_190836474.1">
    <property type="nucleotide sequence ID" value="NZ_CAWPPI010000110.1"/>
</dbReference>
<dbReference type="SUPFAM" id="SSF56112">
    <property type="entry name" value="Protein kinase-like (PK-like)"/>
    <property type="match status" value="1"/>
</dbReference>
<protein>
    <recommendedName>
        <fullName evidence="2">Serine/threonine-protein kinase PknG</fullName>
        <ecNumber evidence="1">2.7.11.1</ecNumber>
    </recommendedName>
</protein>
<keyword evidence="4" id="KW-0808">Transferase</keyword>
<organism evidence="12 13">
    <name type="scientific">Iningainema tapete BLCC-T55</name>
    <dbReference type="NCBI Taxonomy" id="2748662"/>
    <lineage>
        <taxon>Bacteria</taxon>
        <taxon>Bacillati</taxon>
        <taxon>Cyanobacteriota</taxon>
        <taxon>Cyanophyceae</taxon>
        <taxon>Nostocales</taxon>
        <taxon>Scytonemataceae</taxon>
        <taxon>Iningainema tapete</taxon>
    </lineage>
</organism>
<dbReference type="Gene3D" id="1.10.510.10">
    <property type="entry name" value="Transferase(Phosphotransferase) domain 1"/>
    <property type="match status" value="1"/>
</dbReference>